<comment type="subcellular location">
    <subcellularLocation>
        <location evidence="1">Secreted</location>
    </subcellularLocation>
</comment>
<evidence type="ECO:0000313" key="11">
    <source>
        <dbReference type="Proteomes" id="UP000079169"/>
    </source>
</evidence>
<keyword evidence="7" id="KW-1015">Disulfide bond</keyword>
<evidence type="ECO:0000256" key="1">
    <source>
        <dbReference type="ARBA" id="ARBA00004613"/>
    </source>
</evidence>
<keyword evidence="6 8" id="KW-0339">Growth factor</keyword>
<keyword evidence="11" id="KW-1185">Reference proteome</keyword>
<dbReference type="AlphaFoldDB" id="A0A1S4EFX3"/>
<feature type="domain" description="TGF-beta family profile" evidence="10">
    <location>
        <begin position="10"/>
        <end position="122"/>
    </location>
</feature>
<evidence type="ECO:0000313" key="12">
    <source>
        <dbReference type="RefSeq" id="XP_017301068.1"/>
    </source>
</evidence>
<dbReference type="OMA" id="AGECMIS"/>
<dbReference type="GO" id="GO:0005615">
    <property type="term" value="C:extracellular space"/>
    <property type="evidence" value="ECO:0007669"/>
    <property type="project" value="TreeGrafter"/>
</dbReference>
<comment type="similarity">
    <text evidence="2 8">Belongs to the TGF-beta family.</text>
</comment>
<evidence type="ECO:0000256" key="2">
    <source>
        <dbReference type="ARBA" id="ARBA00006656"/>
    </source>
</evidence>
<dbReference type="STRING" id="121845.A0A1S4EFX3"/>
<organism evidence="11 12">
    <name type="scientific">Diaphorina citri</name>
    <name type="common">Asian citrus psyllid</name>
    <dbReference type="NCBI Taxonomy" id="121845"/>
    <lineage>
        <taxon>Eukaryota</taxon>
        <taxon>Metazoa</taxon>
        <taxon>Ecdysozoa</taxon>
        <taxon>Arthropoda</taxon>
        <taxon>Hexapoda</taxon>
        <taxon>Insecta</taxon>
        <taxon>Pterygota</taxon>
        <taxon>Neoptera</taxon>
        <taxon>Paraneoptera</taxon>
        <taxon>Hemiptera</taxon>
        <taxon>Sternorrhyncha</taxon>
        <taxon>Psylloidea</taxon>
        <taxon>Psyllidae</taxon>
        <taxon>Diaphorininae</taxon>
        <taxon>Diaphorina</taxon>
    </lineage>
</organism>
<dbReference type="InterPro" id="IPR001839">
    <property type="entry name" value="TGF-b_C"/>
</dbReference>
<dbReference type="GeneID" id="108252826"/>
<feature type="compositionally biased region" description="Basic residues" evidence="9">
    <location>
        <begin position="1"/>
        <end position="12"/>
    </location>
</feature>
<evidence type="ECO:0000256" key="5">
    <source>
        <dbReference type="ARBA" id="ARBA00022729"/>
    </source>
</evidence>
<evidence type="ECO:0000259" key="10">
    <source>
        <dbReference type="PROSITE" id="PS51362"/>
    </source>
</evidence>
<evidence type="ECO:0000256" key="9">
    <source>
        <dbReference type="SAM" id="MobiDB-lite"/>
    </source>
</evidence>
<keyword evidence="3" id="KW-0964">Secreted</keyword>
<keyword evidence="4" id="KW-0165">Cleavage on pair of basic residues</keyword>
<dbReference type="GO" id="GO:0005125">
    <property type="term" value="F:cytokine activity"/>
    <property type="evidence" value="ECO:0007669"/>
    <property type="project" value="TreeGrafter"/>
</dbReference>
<evidence type="ECO:0000256" key="4">
    <source>
        <dbReference type="ARBA" id="ARBA00022685"/>
    </source>
</evidence>
<dbReference type="KEGG" id="dci:108252826"/>
<evidence type="ECO:0000256" key="8">
    <source>
        <dbReference type="RuleBase" id="RU000354"/>
    </source>
</evidence>
<dbReference type="InterPro" id="IPR015615">
    <property type="entry name" value="TGF-beta-rel"/>
</dbReference>
<dbReference type="PROSITE" id="PS00250">
    <property type="entry name" value="TGF_BETA_1"/>
    <property type="match status" value="1"/>
</dbReference>
<feature type="region of interest" description="Disordered" evidence="9">
    <location>
        <begin position="1"/>
        <end position="20"/>
    </location>
</feature>
<dbReference type="InterPro" id="IPR017948">
    <property type="entry name" value="TGFb_CS"/>
</dbReference>
<keyword evidence="5" id="KW-0732">Signal</keyword>
<dbReference type="GO" id="GO:0008083">
    <property type="term" value="F:growth factor activity"/>
    <property type="evidence" value="ECO:0007669"/>
    <property type="project" value="UniProtKB-KW"/>
</dbReference>
<dbReference type="RefSeq" id="XP_017301068.1">
    <property type="nucleotide sequence ID" value="XM_017445579.2"/>
</dbReference>
<dbReference type="SUPFAM" id="SSF57501">
    <property type="entry name" value="Cystine-knot cytokines"/>
    <property type="match status" value="1"/>
</dbReference>
<dbReference type="CDD" id="cd13751">
    <property type="entry name" value="TGF_beta_GDF8_like"/>
    <property type="match status" value="1"/>
</dbReference>
<protein>
    <submittedName>
        <fullName evidence="12">Growth/differentiation factor 11-like</fullName>
    </submittedName>
</protein>
<accession>A0A1S4EFX3</accession>
<dbReference type="SMART" id="SM00204">
    <property type="entry name" value="TGFB"/>
    <property type="match status" value="1"/>
</dbReference>
<dbReference type="Gene3D" id="2.10.90.10">
    <property type="entry name" value="Cystine-knot cytokines"/>
    <property type="match status" value="1"/>
</dbReference>
<dbReference type="FunFam" id="2.10.90.10:FF:000006">
    <property type="entry name" value="growth/differentiation factor 8"/>
    <property type="match status" value="1"/>
</dbReference>
<gene>
    <name evidence="12" type="primary">LOC108252826</name>
</gene>
<dbReference type="PANTHER" id="PTHR11848">
    <property type="entry name" value="TGF-BETA FAMILY"/>
    <property type="match status" value="1"/>
</dbReference>
<dbReference type="PANTHER" id="PTHR11848:SF262">
    <property type="entry name" value="LD29161P"/>
    <property type="match status" value="1"/>
</dbReference>
<dbReference type="InterPro" id="IPR029034">
    <property type="entry name" value="Cystine-knot_cytokine"/>
</dbReference>
<name>A0A1S4EFX3_DIACI</name>
<evidence type="ECO:0000256" key="7">
    <source>
        <dbReference type="ARBA" id="ARBA00023157"/>
    </source>
</evidence>
<evidence type="ECO:0000256" key="6">
    <source>
        <dbReference type="ARBA" id="ARBA00023030"/>
    </source>
</evidence>
<sequence length="122" mass="14111">MQTKDKKKRRSRRNSEGLTCTEESPETRCCRYPLKVDFEAFGWDWIIAPKSYEANYCAGECQHMFMPKYPHTQLVRYSNTTVAGPCCAPLKTSRISMLYFDNDLNIIFGYLPDMVVDRCGCA</sequence>
<dbReference type="PROSITE" id="PS51362">
    <property type="entry name" value="TGF_BETA_2"/>
    <property type="match status" value="1"/>
</dbReference>
<dbReference type="Pfam" id="PF00019">
    <property type="entry name" value="TGF_beta"/>
    <property type="match status" value="1"/>
</dbReference>
<dbReference type="PaxDb" id="121845-A0A1S4EFX3"/>
<evidence type="ECO:0000256" key="3">
    <source>
        <dbReference type="ARBA" id="ARBA00022525"/>
    </source>
</evidence>
<dbReference type="Proteomes" id="UP000079169">
    <property type="component" value="Unplaced"/>
</dbReference>
<reference evidence="12" key="1">
    <citation type="submission" date="2025-08" db="UniProtKB">
        <authorList>
            <consortium name="RefSeq"/>
        </authorList>
    </citation>
    <scope>IDENTIFICATION</scope>
</reference>
<proteinExistence type="inferred from homology"/>